<feature type="region of interest" description="Disordered" evidence="1">
    <location>
        <begin position="187"/>
        <end position="208"/>
    </location>
</feature>
<gene>
    <name evidence="3" type="ORF">F4561_005380</name>
</gene>
<sequence>MSANHSSSENPGPSQDSAASSTGHGSSPGTAGAPRSGRSEPRDTAPEPAQRERRSRRRGTLITGSAGGAAVLAIGAMVLAMSLGGEDPYASVGACDELLTEDVLSGAEGMAGAGIEEEQNSFEPSGDGEAVESLECSAVNESDEAAVDVTFSRFDPGTASDGYAAVHEEREQSISELAENYGVDLGQDGAGDESEVTTEEIPAGDGGRAYSIEGIDSVGMPRTSTAVYSIRNLNVHVTYFGGRDLSTNEHIGVVTDISKAVERRIASTTETE</sequence>
<dbReference type="EMBL" id="JACHJT010000001">
    <property type="protein sequence ID" value="MBB4934560.1"/>
    <property type="molecule type" value="Genomic_DNA"/>
</dbReference>
<organism evidence="3 4">
    <name type="scientific">Lipingzhangella halophila</name>
    <dbReference type="NCBI Taxonomy" id="1783352"/>
    <lineage>
        <taxon>Bacteria</taxon>
        <taxon>Bacillati</taxon>
        <taxon>Actinomycetota</taxon>
        <taxon>Actinomycetes</taxon>
        <taxon>Streptosporangiales</taxon>
        <taxon>Nocardiopsidaceae</taxon>
        <taxon>Lipingzhangella</taxon>
    </lineage>
</organism>
<dbReference type="Proteomes" id="UP000523007">
    <property type="component" value="Unassembled WGS sequence"/>
</dbReference>
<evidence type="ECO:0000313" key="4">
    <source>
        <dbReference type="Proteomes" id="UP000523007"/>
    </source>
</evidence>
<proteinExistence type="predicted"/>
<reference evidence="3 4" key="1">
    <citation type="submission" date="2020-08" db="EMBL/GenBank/DDBJ databases">
        <title>Sequencing the genomes of 1000 actinobacteria strains.</title>
        <authorList>
            <person name="Klenk H.-P."/>
        </authorList>
    </citation>
    <scope>NUCLEOTIDE SEQUENCE [LARGE SCALE GENOMIC DNA]</scope>
    <source>
        <strain evidence="3 4">DSM 102030</strain>
    </source>
</reference>
<keyword evidence="2" id="KW-0812">Transmembrane</keyword>
<feature type="compositionally biased region" description="Basic and acidic residues" evidence="1">
    <location>
        <begin position="37"/>
        <end position="52"/>
    </location>
</feature>
<feature type="region of interest" description="Disordered" evidence="1">
    <location>
        <begin position="1"/>
        <end position="62"/>
    </location>
</feature>
<protein>
    <recommendedName>
        <fullName evidence="5">DUF3558 domain-containing protein</fullName>
    </recommendedName>
</protein>
<keyword evidence="2" id="KW-1133">Transmembrane helix</keyword>
<keyword evidence="4" id="KW-1185">Reference proteome</keyword>
<evidence type="ECO:0000256" key="2">
    <source>
        <dbReference type="SAM" id="Phobius"/>
    </source>
</evidence>
<evidence type="ECO:0000313" key="3">
    <source>
        <dbReference type="EMBL" id="MBB4934560.1"/>
    </source>
</evidence>
<keyword evidence="2" id="KW-0472">Membrane</keyword>
<dbReference type="RefSeq" id="WP_184582726.1">
    <property type="nucleotide sequence ID" value="NZ_JACHJT010000001.1"/>
</dbReference>
<accession>A0A7W7W669</accession>
<feature type="transmembrane region" description="Helical" evidence="2">
    <location>
        <begin position="61"/>
        <end position="83"/>
    </location>
</feature>
<evidence type="ECO:0008006" key="5">
    <source>
        <dbReference type="Google" id="ProtNLM"/>
    </source>
</evidence>
<name>A0A7W7W669_9ACTN</name>
<comment type="caution">
    <text evidence="3">The sequence shown here is derived from an EMBL/GenBank/DDBJ whole genome shotgun (WGS) entry which is preliminary data.</text>
</comment>
<feature type="compositionally biased region" description="Polar residues" evidence="1">
    <location>
        <begin position="1"/>
        <end position="29"/>
    </location>
</feature>
<evidence type="ECO:0000256" key="1">
    <source>
        <dbReference type="SAM" id="MobiDB-lite"/>
    </source>
</evidence>
<dbReference type="AlphaFoldDB" id="A0A7W7W669"/>